<feature type="region of interest" description="Disordered" evidence="1">
    <location>
        <begin position="49"/>
        <end position="114"/>
    </location>
</feature>
<dbReference type="Proteomes" id="UP000288805">
    <property type="component" value="Unassembled WGS sequence"/>
</dbReference>
<reference evidence="2 3" key="1">
    <citation type="journal article" date="2018" name="PLoS Genet.">
        <title>Population sequencing reveals clonal diversity and ancestral inbreeding in the grapevine cultivar Chardonnay.</title>
        <authorList>
            <person name="Roach M.J."/>
            <person name="Johnson D.L."/>
            <person name="Bohlmann J."/>
            <person name="van Vuuren H.J."/>
            <person name="Jones S.J."/>
            <person name="Pretorius I.S."/>
            <person name="Schmidt S.A."/>
            <person name="Borneman A.R."/>
        </authorList>
    </citation>
    <scope>NUCLEOTIDE SEQUENCE [LARGE SCALE GENOMIC DNA]</scope>
    <source>
        <strain evidence="3">cv. Chardonnay</strain>
        <tissue evidence="2">Leaf</tissue>
    </source>
</reference>
<protein>
    <submittedName>
        <fullName evidence="2">Uncharacterized protein</fullName>
    </submittedName>
</protein>
<evidence type="ECO:0000313" key="2">
    <source>
        <dbReference type="EMBL" id="RVX11926.1"/>
    </source>
</evidence>
<dbReference type="EMBL" id="QGNW01000029">
    <property type="protein sequence ID" value="RVX11926.1"/>
    <property type="molecule type" value="Genomic_DNA"/>
</dbReference>
<feature type="compositionally biased region" description="Acidic residues" evidence="1">
    <location>
        <begin position="101"/>
        <end position="114"/>
    </location>
</feature>
<organism evidence="2 3">
    <name type="scientific">Vitis vinifera</name>
    <name type="common">Grape</name>
    <dbReference type="NCBI Taxonomy" id="29760"/>
    <lineage>
        <taxon>Eukaryota</taxon>
        <taxon>Viridiplantae</taxon>
        <taxon>Streptophyta</taxon>
        <taxon>Embryophyta</taxon>
        <taxon>Tracheophyta</taxon>
        <taxon>Spermatophyta</taxon>
        <taxon>Magnoliopsida</taxon>
        <taxon>eudicotyledons</taxon>
        <taxon>Gunneridae</taxon>
        <taxon>Pentapetalae</taxon>
        <taxon>rosids</taxon>
        <taxon>Vitales</taxon>
        <taxon>Vitaceae</taxon>
        <taxon>Viteae</taxon>
        <taxon>Vitis</taxon>
    </lineage>
</organism>
<feature type="compositionally biased region" description="Basic and acidic residues" evidence="1">
    <location>
        <begin position="78"/>
        <end position="87"/>
    </location>
</feature>
<accession>A0A438JSI7</accession>
<gene>
    <name evidence="2" type="ORF">CK203_009509</name>
</gene>
<evidence type="ECO:0000256" key="1">
    <source>
        <dbReference type="SAM" id="MobiDB-lite"/>
    </source>
</evidence>
<dbReference type="KEGG" id="vvi:100254632"/>
<dbReference type="AlphaFoldDB" id="A0A438JSI7"/>
<proteinExistence type="predicted"/>
<comment type="caution">
    <text evidence="2">The sequence shown here is derived from an EMBL/GenBank/DDBJ whole genome shotgun (WGS) entry which is preliminary data.</text>
</comment>
<evidence type="ECO:0000313" key="3">
    <source>
        <dbReference type="Proteomes" id="UP000288805"/>
    </source>
</evidence>
<sequence>MRGVDEGKGKETVTFRAPSHDEEGRKRVEKVEVDTLKYIEKKLENKGVLRMERHPADGLSLKRGPPKSGHGGKYTWEGPKDSVHNELEGAPPALDEKDPNFVDEEEEERIVKGEEEDVAGLVVGEVEVAKAAEVKEGVARVEVDPGLKLKVI</sequence>
<feature type="region of interest" description="Disordered" evidence="1">
    <location>
        <begin position="1"/>
        <end position="28"/>
    </location>
</feature>
<name>A0A438JSI7_VITVI</name>
<dbReference type="OrthoDB" id="1899413at2759"/>